<reference evidence="1" key="1">
    <citation type="journal article" date="2015" name="Nature">
        <title>Complex archaea that bridge the gap between prokaryotes and eukaryotes.</title>
        <authorList>
            <person name="Spang A."/>
            <person name="Saw J.H."/>
            <person name="Jorgensen S.L."/>
            <person name="Zaremba-Niedzwiedzka K."/>
            <person name="Martijn J."/>
            <person name="Lind A.E."/>
            <person name="van Eijk R."/>
            <person name="Schleper C."/>
            <person name="Guy L."/>
            <person name="Ettema T.J."/>
        </authorList>
    </citation>
    <scope>NUCLEOTIDE SEQUENCE</scope>
</reference>
<gene>
    <name evidence="1" type="ORF">LCGC14_0365960</name>
</gene>
<dbReference type="AlphaFoldDB" id="A0A0F9TCP6"/>
<comment type="caution">
    <text evidence="1">The sequence shown here is derived from an EMBL/GenBank/DDBJ whole genome shotgun (WGS) entry which is preliminary data.</text>
</comment>
<organism evidence="1">
    <name type="scientific">marine sediment metagenome</name>
    <dbReference type="NCBI Taxonomy" id="412755"/>
    <lineage>
        <taxon>unclassified sequences</taxon>
        <taxon>metagenomes</taxon>
        <taxon>ecological metagenomes</taxon>
    </lineage>
</organism>
<name>A0A0F9TCP6_9ZZZZ</name>
<proteinExistence type="predicted"/>
<dbReference type="EMBL" id="LAZR01000287">
    <property type="protein sequence ID" value="KKN76944.1"/>
    <property type="molecule type" value="Genomic_DNA"/>
</dbReference>
<accession>A0A0F9TCP6</accession>
<sequence length="85" mass="9722">MKAKGMDKKVIDVISGEMCDEAQKAAESYSAFNSTYEGLAVILEEFEELKAEVFKKQSQYNYEKMRKEAIQLGAMAMRFIHDTID</sequence>
<protein>
    <submittedName>
        <fullName evidence="1">Uncharacterized protein</fullName>
    </submittedName>
</protein>
<evidence type="ECO:0000313" key="1">
    <source>
        <dbReference type="EMBL" id="KKN76944.1"/>
    </source>
</evidence>